<dbReference type="RefSeq" id="WP_184922102.1">
    <property type="nucleotide sequence ID" value="NZ_JACHMO010000001.1"/>
</dbReference>
<dbReference type="Pfam" id="PF19956">
    <property type="entry name" value="EAD2"/>
    <property type="match status" value="1"/>
</dbReference>
<proteinExistence type="predicted"/>
<reference evidence="2 3" key="1">
    <citation type="submission" date="2020-08" db="EMBL/GenBank/DDBJ databases">
        <title>Sequencing the genomes of 1000 actinobacteria strains.</title>
        <authorList>
            <person name="Klenk H.-P."/>
        </authorList>
    </citation>
    <scope>NUCLEOTIDE SEQUENCE [LARGE SCALE GENOMIC DNA]</scope>
    <source>
        <strain evidence="2 3">DSM 45486</strain>
    </source>
</reference>
<comment type="caution">
    <text evidence="2">The sequence shown here is derived from an EMBL/GenBank/DDBJ whole genome shotgun (WGS) entry which is preliminary data.</text>
</comment>
<dbReference type="InterPro" id="IPR045431">
    <property type="entry name" value="EAD2"/>
</dbReference>
<gene>
    <name evidence="2" type="ORF">F4560_004077</name>
</gene>
<evidence type="ECO:0000259" key="1">
    <source>
        <dbReference type="Pfam" id="PF19956"/>
    </source>
</evidence>
<protein>
    <recommendedName>
        <fullName evidence="1">Effector-associated domain-containing protein</fullName>
    </recommendedName>
</protein>
<keyword evidence="3" id="KW-1185">Reference proteome</keyword>
<dbReference type="Proteomes" id="UP000552097">
    <property type="component" value="Unassembled WGS sequence"/>
</dbReference>
<feature type="domain" description="Effector-associated" evidence="1">
    <location>
        <begin position="154"/>
        <end position="232"/>
    </location>
</feature>
<evidence type="ECO:0000313" key="2">
    <source>
        <dbReference type="EMBL" id="MBB5804309.1"/>
    </source>
</evidence>
<evidence type="ECO:0000313" key="3">
    <source>
        <dbReference type="Proteomes" id="UP000552097"/>
    </source>
</evidence>
<organism evidence="2 3">
    <name type="scientific">Saccharothrix ecbatanensis</name>
    <dbReference type="NCBI Taxonomy" id="1105145"/>
    <lineage>
        <taxon>Bacteria</taxon>
        <taxon>Bacillati</taxon>
        <taxon>Actinomycetota</taxon>
        <taxon>Actinomycetes</taxon>
        <taxon>Pseudonocardiales</taxon>
        <taxon>Pseudonocardiaceae</taxon>
        <taxon>Saccharothrix</taxon>
    </lineage>
</organism>
<name>A0A7W9HM67_9PSEU</name>
<accession>A0A7W9HM67</accession>
<dbReference type="AlphaFoldDB" id="A0A7W9HM67"/>
<sequence>MPVTAGGAHAVLAIAADRAAGIESAWRLVRGALTGPTRSTDHDAVLLIHPPSDRFPVRLTEAVHRHNDSAPAPIRLRVVVADEVPEALAVLDSDAFRSAHAASTKPVLIAMTDDYFRVHPIDGPERHRTVRVPGLAEPVWLLDARVPDQEALFHALMAMPSMRTEADRRLVLDLLPPAIAGAVPHHPVAALHVHGLLQTCLEYEHGLTALSHALHTVEGEGSTLMNRIDTLLRTEG</sequence>
<dbReference type="EMBL" id="JACHMO010000001">
    <property type="protein sequence ID" value="MBB5804309.1"/>
    <property type="molecule type" value="Genomic_DNA"/>
</dbReference>